<keyword evidence="2" id="KW-1003">Cell membrane</keyword>
<comment type="subcellular location">
    <subcellularLocation>
        <location evidence="1">Cell membrane</location>
        <topology evidence="1">Multi-pass membrane protein</topology>
    </subcellularLocation>
</comment>
<dbReference type="RefSeq" id="XP_026744371.1">
    <property type="nucleotide sequence ID" value="XM_026888570.1"/>
</dbReference>
<name>A0A7E5WW34_TRINI</name>
<evidence type="ECO:0000256" key="1">
    <source>
        <dbReference type="ARBA" id="ARBA00004651"/>
    </source>
</evidence>
<sequence>MMITHECEQILYFILLRNVYFRLRIIKAHVLKVFCVENRTYNRGKLYKVEALSNNARLDISSLHKVYDLLHKCANELNSIMSLPLLIIVLSAGLSTTMLLKMVVQVIQTVTVSNAVSPNITIFSNRIYKKFILLLYIPFFAN</sequence>
<dbReference type="GO" id="GO:0050909">
    <property type="term" value="P:sensory perception of taste"/>
    <property type="evidence" value="ECO:0007669"/>
    <property type="project" value="InterPro"/>
</dbReference>
<dbReference type="Pfam" id="PF08395">
    <property type="entry name" value="7tm_7"/>
    <property type="match status" value="1"/>
</dbReference>
<dbReference type="GO" id="GO:0005886">
    <property type="term" value="C:plasma membrane"/>
    <property type="evidence" value="ECO:0007669"/>
    <property type="project" value="UniProtKB-SubCell"/>
</dbReference>
<evidence type="ECO:0000313" key="7">
    <source>
        <dbReference type="RefSeq" id="XP_026744371.1"/>
    </source>
</evidence>
<dbReference type="KEGG" id="tnl:113505764"/>
<keyword evidence="5" id="KW-0472">Membrane</keyword>
<dbReference type="InterPro" id="IPR013604">
    <property type="entry name" value="7TM_chemorcpt"/>
</dbReference>
<keyword evidence="4" id="KW-1133">Transmembrane helix</keyword>
<reference evidence="7" key="1">
    <citation type="submission" date="2025-08" db="UniProtKB">
        <authorList>
            <consortium name="RefSeq"/>
        </authorList>
    </citation>
    <scope>IDENTIFICATION</scope>
</reference>
<protein>
    <submittedName>
        <fullName evidence="7">Uncharacterized protein LOC113505764</fullName>
    </submittedName>
</protein>
<dbReference type="GeneID" id="113505764"/>
<evidence type="ECO:0000256" key="3">
    <source>
        <dbReference type="ARBA" id="ARBA00022692"/>
    </source>
</evidence>
<evidence type="ECO:0000256" key="4">
    <source>
        <dbReference type="ARBA" id="ARBA00022989"/>
    </source>
</evidence>
<dbReference type="InParanoid" id="A0A7E5WW34"/>
<keyword evidence="3" id="KW-0812">Transmembrane</keyword>
<evidence type="ECO:0000256" key="2">
    <source>
        <dbReference type="ARBA" id="ARBA00022475"/>
    </source>
</evidence>
<dbReference type="OrthoDB" id="7484970at2759"/>
<gene>
    <name evidence="7" type="primary">LOC113505764</name>
</gene>
<evidence type="ECO:0000313" key="6">
    <source>
        <dbReference type="Proteomes" id="UP000322000"/>
    </source>
</evidence>
<keyword evidence="6" id="KW-1185">Reference proteome</keyword>
<dbReference type="Proteomes" id="UP000322000">
    <property type="component" value="Chromosome 27"/>
</dbReference>
<proteinExistence type="predicted"/>
<evidence type="ECO:0000256" key="5">
    <source>
        <dbReference type="ARBA" id="ARBA00023136"/>
    </source>
</evidence>
<dbReference type="AlphaFoldDB" id="A0A7E5WW34"/>
<organism evidence="6 7">
    <name type="scientific">Trichoplusia ni</name>
    <name type="common">Cabbage looper</name>
    <dbReference type="NCBI Taxonomy" id="7111"/>
    <lineage>
        <taxon>Eukaryota</taxon>
        <taxon>Metazoa</taxon>
        <taxon>Ecdysozoa</taxon>
        <taxon>Arthropoda</taxon>
        <taxon>Hexapoda</taxon>
        <taxon>Insecta</taxon>
        <taxon>Pterygota</taxon>
        <taxon>Neoptera</taxon>
        <taxon>Endopterygota</taxon>
        <taxon>Lepidoptera</taxon>
        <taxon>Glossata</taxon>
        <taxon>Ditrysia</taxon>
        <taxon>Noctuoidea</taxon>
        <taxon>Noctuidae</taxon>
        <taxon>Plusiinae</taxon>
        <taxon>Trichoplusia</taxon>
    </lineage>
</organism>
<accession>A0A7E5WW34</accession>